<dbReference type="Gene3D" id="3.40.50.720">
    <property type="entry name" value="NAD(P)-binding Rossmann-like Domain"/>
    <property type="match status" value="1"/>
</dbReference>
<dbReference type="STRING" id="64969.SAMN02745127_01955"/>
<evidence type="ECO:0000259" key="3">
    <source>
        <dbReference type="Pfam" id="PF08338"/>
    </source>
</evidence>
<dbReference type="Pfam" id="PF08338">
    <property type="entry name" value="DUF1731"/>
    <property type="match status" value="1"/>
</dbReference>
<dbReference type="PANTHER" id="PTHR11092:SF0">
    <property type="entry name" value="EPIMERASE FAMILY PROTEIN SDR39U1"/>
    <property type="match status" value="1"/>
</dbReference>
<dbReference type="InterPro" id="IPR036291">
    <property type="entry name" value="NAD(P)-bd_dom_sf"/>
</dbReference>
<evidence type="ECO:0000256" key="1">
    <source>
        <dbReference type="ARBA" id="ARBA00009353"/>
    </source>
</evidence>
<feature type="domain" description="NAD-dependent epimerase/dehydratase" evidence="2">
    <location>
        <begin position="3"/>
        <end position="215"/>
    </location>
</feature>
<dbReference type="NCBIfam" id="TIGR01777">
    <property type="entry name" value="yfcH"/>
    <property type="match status" value="1"/>
</dbReference>
<dbReference type="PANTHER" id="PTHR11092">
    <property type="entry name" value="SUGAR NUCLEOTIDE EPIMERASE RELATED"/>
    <property type="match status" value="1"/>
</dbReference>
<dbReference type="InterPro" id="IPR010099">
    <property type="entry name" value="SDR39U1"/>
</dbReference>
<gene>
    <name evidence="4" type="ORF">BTE48_03245</name>
</gene>
<proteinExistence type="inferred from homology"/>
<evidence type="ECO:0000259" key="2">
    <source>
        <dbReference type="Pfam" id="PF01370"/>
    </source>
</evidence>
<dbReference type="SUPFAM" id="SSF51735">
    <property type="entry name" value="NAD(P)-binding Rossmann-fold domains"/>
    <property type="match status" value="1"/>
</dbReference>
<protein>
    <submittedName>
        <fullName evidence="4">TIGR01777 family protein</fullName>
    </submittedName>
</protein>
<feature type="domain" description="DUF1731" evidence="3">
    <location>
        <begin position="249"/>
        <end position="295"/>
    </location>
</feature>
<dbReference type="InterPro" id="IPR013549">
    <property type="entry name" value="DUF1731"/>
</dbReference>
<reference evidence="4 5" key="1">
    <citation type="submission" date="2017-01" db="EMBL/GenBank/DDBJ databases">
        <title>Genome Sequencing of a Marine Spirillum, Oceanospirillum multiglobuliferum ATCC 33336, from Japan.</title>
        <authorList>
            <person name="Carney J.G."/>
            <person name="Trachtenberg A.M."/>
            <person name="Rheaume B.A."/>
            <person name="Linnane J.D."/>
            <person name="Pitts N.L."/>
            <person name="Mykles D.L."/>
            <person name="Maclea K.S."/>
        </authorList>
    </citation>
    <scope>NUCLEOTIDE SEQUENCE [LARGE SCALE GENOMIC DNA]</scope>
    <source>
        <strain evidence="4 5">ATCC 33336</strain>
    </source>
</reference>
<dbReference type="CDD" id="cd05242">
    <property type="entry name" value="SDR_a8"/>
    <property type="match status" value="1"/>
</dbReference>
<dbReference type="EMBL" id="MTSM01000003">
    <property type="protein sequence ID" value="OPX56457.1"/>
    <property type="molecule type" value="Genomic_DNA"/>
</dbReference>
<dbReference type="InterPro" id="IPR001509">
    <property type="entry name" value="Epimerase_deHydtase"/>
</dbReference>
<dbReference type="Proteomes" id="UP000191418">
    <property type="component" value="Unassembled WGS sequence"/>
</dbReference>
<comment type="caution">
    <text evidence="4">The sequence shown here is derived from an EMBL/GenBank/DDBJ whole genome shotgun (WGS) entry which is preliminary data.</text>
</comment>
<accession>A0A1T4QN89</accession>
<comment type="similarity">
    <text evidence="1">Belongs to the NAD(P)-dependent epimerase/dehydratase family. SDR39U1 subfamily.</text>
</comment>
<organism evidence="4 5">
    <name type="scientific">Oceanospirillum multiglobuliferum</name>
    <dbReference type="NCBI Taxonomy" id="64969"/>
    <lineage>
        <taxon>Bacteria</taxon>
        <taxon>Pseudomonadati</taxon>
        <taxon>Pseudomonadota</taxon>
        <taxon>Gammaproteobacteria</taxon>
        <taxon>Oceanospirillales</taxon>
        <taxon>Oceanospirillaceae</taxon>
        <taxon>Oceanospirillum</taxon>
    </lineage>
</organism>
<dbReference type="OrthoDB" id="9801773at2"/>
<dbReference type="RefSeq" id="WP_078745547.1">
    <property type="nucleotide sequence ID" value="NZ_FUXG01000012.1"/>
</dbReference>
<sequence length="298" mass="32645">MNILISGGTGFIGKALCQHFLAQGHSLYVISRQPDQVNHLFGQPVMAAKDPMVWLNQPMDVVINLAGAPIADARWSETRKNLLLDSRISPTRQLINYMQQVVQKPKVFISGSAIGIYGAHGSEPVPESGTCHDDFAHRLCLQWEAEALAANTMGIRTCLLRTGLVLAHDGGMLSRLLPIFKLGLGGKIGSGQQYMPWIHREDLINIIQYLIEQKDLDGAVNATAPHPVSNAVFSRVLASSLNRPLLLPVPAFILNLALGEMAEMLLNGANVVPARLLEHGFTFRYKTLTTALQEINTR</sequence>
<dbReference type="AlphaFoldDB" id="A0A1T4QN89"/>
<dbReference type="Pfam" id="PF01370">
    <property type="entry name" value="Epimerase"/>
    <property type="match status" value="1"/>
</dbReference>
<name>A0A1T4QN89_9GAMM</name>
<keyword evidence="5" id="KW-1185">Reference proteome</keyword>
<evidence type="ECO:0000313" key="5">
    <source>
        <dbReference type="Proteomes" id="UP000191418"/>
    </source>
</evidence>
<evidence type="ECO:0000313" key="4">
    <source>
        <dbReference type="EMBL" id="OPX56457.1"/>
    </source>
</evidence>